<keyword evidence="3" id="KW-0663">Pyridoxal phosphate</keyword>
<dbReference type="SUPFAM" id="SSF53383">
    <property type="entry name" value="PLP-dependent transferases"/>
    <property type="match status" value="1"/>
</dbReference>
<evidence type="ECO:0000259" key="4">
    <source>
        <dbReference type="Pfam" id="PF01212"/>
    </source>
</evidence>
<evidence type="ECO:0000256" key="3">
    <source>
        <dbReference type="ARBA" id="ARBA00022898"/>
    </source>
</evidence>
<dbReference type="InterPro" id="IPR015424">
    <property type="entry name" value="PyrdxlP-dep_Trfase"/>
</dbReference>
<dbReference type="EMBL" id="WMJY01000056">
    <property type="protein sequence ID" value="MTH31002.1"/>
    <property type="molecule type" value="Genomic_DNA"/>
</dbReference>
<feature type="domain" description="Aromatic amino acid beta-eliminating lyase/threonine aldolase" evidence="4">
    <location>
        <begin position="25"/>
        <end position="288"/>
    </location>
</feature>
<dbReference type="InterPro" id="IPR015422">
    <property type="entry name" value="PyrdxlP-dep_Trfase_small"/>
</dbReference>
<comment type="cofactor">
    <cofactor evidence="1">
        <name>pyridoxal 5'-phosphate</name>
        <dbReference type="ChEBI" id="CHEBI:597326"/>
    </cofactor>
</comment>
<dbReference type="Pfam" id="PF01212">
    <property type="entry name" value="Beta_elim_lyase"/>
    <property type="match status" value="1"/>
</dbReference>
<organism evidence="5 6">
    <name type="scientific">Myroides pelagicus</name>
    <dbReference type="NCBI Taxonomy" id="270914"/>
    <lineage>
        <taxon>Bacteria</taxon>
        <taxon>Pseudomonadati</taxon>
        <taxon>Bacteroidota</taxon>
        <taxon>Flavobacteriia</taxon>
        <taxon>Flavobacteriales</taxon>
        <taxon>Flavobacteriaceae</taxon>
        <taxon>Myroides</taxon>
    </lineage>
</organism>
<comment type="caution">
    <text evidence="5">The sequence shown here is derived from an EMBL/GenBank/DDBJ whole genome shotgun (WGS) entry which is preliminary data.</text>
</comment>
<dbReference type="Gene3D" id="3.40.640.10">
    <property type="entry name" value="Type I PLP-dependent aspartate aminotransferase-like (Major domain)"/>
    <property type="match status" value="1"/>
</dbReference>
<protein>
    <submittedName>
        <fullName evidence="5">Aminotransferase class V-fold PLP-dependent enzyme</fullName>
    </submittedName>
</protein>
<keyword evidence="6" id="KW-1185">Reference proteome</keyword>
<dbReference type="Proteomes" id="UP000488936">
    <property type="component" value="Unassembled WGS sequence"/>
</dbReference>
<dbReference type="InterPro" id="IPR015421">
    <property type="entry name" value="PyrdxlP-dep_Trfase_major"/>
</dbReference>
<dbReference type="AlphaFoldDB" id="A0A7K1GQ16"/>
<evidence type="ECO:0000256" key="2">
    <source>
        <dbReference type="ARBA" id="ARBA00006966"/>
    </source>
</evidence>
<dbReference type="Gene3D" id="3.90.1150.10">
    <property type="entry name" value="Aspartate Aminotransferase, domain 1"/>
    <property type="match status" value="1"/>
</dbReference>
<sequence>MYSFKNDYSEGCHPSILDKLVETNLVQDLGYAEDRYTKLAKEILREEMKSPAAEIYFVSGGTQSNLLVLSSLLLPHQAVISAHTGHIYANETGAIEATGHKVIPVQTTDGKLTASAVEQVVRQHGLRPHVVQPKVVYISNSTEIGTIYTKQELSDLSQCCKKNDLYLFVDGARLGHALTAHNNDLTLADLAALVDVFYIGGTKNGALLGEAIVFSQETLANYFDYNLKQRGALLAKGRIVGIQFLCLFTDHLYFDLARHANDMAYRIQQALQEAGYAFSGESTTNQLFPILPKSLIEKLQKQFDFYVWAEVDEYQSIIRLITSWATDEAAVDQFIHAIKE</sequence>
<dbReference type="PANTHER" id="PTHR48097">
    <property type="entry name" value="L-THREONINE ALDOLASE-RELATED"/>
    <property type="match status" value="1"/>
</dbReference>
<gene>
    <name evidence="5" type="ORF">GJV77_14100</name>
</gene>
<dbReference type="RefSeq" id="WP_155036968.1">
    <property type="nucleotide sequence ID" value="NZ_JAYMMG010000007.1"/>
</dbReference>
<dbReference type="GO" id="GO:0006520">
    <property type="term" value="P:amino acid metabolic process"/>
    <property type="evidence" value="ECO:0007669"/>
    <property type="project" value="InterPro"/>
</dbReference>
<dbReference type="GO" id="GO:0008483">
    <property type="term" value="F:transaminase activity"/>
    <property type="evidence" value="ECO:0007669"/>
    <property type="project" value="UniProtKB-KW"/>
</dbReference>
<dbReference type="InterPro" id="IPR001597">
    <property type="entry name" value="ArAA_b-elim_lyase/Thr_aldolase"/>
</dbReference>
<keyword evidence="5" id="KW-0032">Aminotransferase</keyword>
<accession>A0A7K1GQ16</accession>
<evidence type="ECO:0000313" key="5">
    <source>
        <dbReference type="EMBL" id="MTH31002.1"/>
    </source>
</evidence>
<dbReference type="PANTHER" id="PTHR48097:SF5">
    <property type="entry name" value="LOW SPECIFICITY L-THREONINE ALDOLASE"/>
    <property type="match status" value="1"/>
</dbReference>
<dbReference type="OrthoDB" id="9774495at2"/>
<comment type="similarity">
    <text evidence="2">Belongs to the threonine aldolase family.</text>
</comment>
<proteinExistence type="inferred from homology"/>
<keyword evidence="5" id="KW-0808">Transferase</keyword>
<reference evidence="5 6" key="1">
    <citation type="journal article" date="2006" name="Int. J. Syst. Evol. Microbiol.">
        <title>Myroides pelagicus sp. nov., isolated from seawater in Thailand.</title>
        <authorList>
            <person name="Yoon J."/>
            <person name="Maneerat S."/>
            <person name="Kawai F."/>
            <person name="Yokota A."/>
        </authorList>
    </citation>
    <scope>NUCLEOTIDE SEQUENCE [LARGE SCALE GENOMIC DNA]</scope>
    <source>
        <strain evidence="5 6">SM1T</strain>
    </source>
</reference>
<name>A0A7K1GQ16_9FLAO</name>
<evidence type="ECO:0000256" key="1">
    <source>
        <dbReference type="ARBA" id="ARBA00001933"/>
    </source>
</evidence>
<dbReference type="GO" id="GO:0016829">
    <property type="term" value="F:lyase activity"/>
    <property type="evidence" value="ECO:0007669"/>
    <property type="project" value="InterPro"/>
</dbReference>
<evidence type="ECO:0000313" key="6">
    <source>
        <dbReference type="Proteomes" id="UP000488936"/>
    </source>
</evidence>